<dbReference type="SMART" id="SM00498">
    <property type="entry name" value="FH2"/>
    <property type="match status" value="1"/>
</dbReference>
<organism evidence="3 4">
    <name type="scientific">Paramecium tetraurelia</name>
    <dbReference type="NCBI Taxonomy" id="5888"/>
    <lineage>
        <taxon>Eukaryota</taxon>
        <taxon>Sar</taxon>
        <taxon>Alveolata</taxon>
        <taxon>Ciliophora</taxon>
        <taxon>Intramacronucleata</taxon>
        <taxon>Oligohymenophorea</taxon>
        <taxon>Peniculida</taxon>
        <taxon>Parameciidae</taxon>
        <taxon>Paramecium</taxon>
    </lineage>
</organism>
<feature type="compositionally biased region" description="Pro residues" evidence="1">
    <location>
        <begin position="592"/>
        <end position="668"/>
    </location>
</feature>
<dbReference type="KEGG" id="ptm:GSPATT00016408001"/>
<keyword evidence="4" id="KW-1185">Reference proteome</keyword>
<dbReference type="OrthoDB" id="1668162at2759"/>
<dbReference type="PANTHER" id="PTHR45725">
    <property type="entry name" value="FORMIN HOMOLOGY 2 FAMILY MEMBER"/>
    <property type="match status" value="1"/>
</dbReference>
<dbReference type="eggNOG" id="KOG1923">
    <property type="taxonomic scope" value="Eukaryota"/>
</dbReference>
<dbReference type="InterPro" id="IPR015425">
    <property type="entry name" value="FH2_Formin"/>
</dbReference>
<gene>
    <name evidence="3" type="ORF">GSPATT00016408001</name>
</gene>
<feature type="compositionally biased region" description="Polar residues" evidence="1">
    <location>
        <begin position="579"/>
        <end position="591"/>
    </location>
</feature>
<dbReference type="RefSeq" id="XP_001448979.1">
    <property type="nucleotide sequence ID" value="XM_001448942.1"/>
</dbReference>
<dbReference type="InterPro" id="IPR016024">
    <property type="entry name" value="ARM-type_fold"/>
</dbReference>
<evidence type="ECO:0000313" key="3">
    <source>
        <dbReference type="EMBL" id="CAK81582.1"/>
    </source>
</evidence>
<dbReference type="SUPFAM" id="SSF48371">
    <property type="entry name" value="ARM repeat"/>
    <property type="match status" value="1"/>
</dbReference>
<feature type="domain" description="FH2" evidence="2">
    <location>
        <begin position="675"/>
        <end position="1070"/>
    </location>
</feature>
<dbReference type="InterPro" id="IPR051425">
    <property type="entry name" value="Formin_Homology"/>
</dbReference>
<feature type="region of interest" description="Disordered" evidence="1">
    <location>
        <begin position="553"/>
        <end position="682"/>
    </location>
</feature>
<evidence type="ECO:0000256" key="1">
    <source>
        <dbReference type="SAM" id="MobiDB-lite"/>
    </source>
</evidence>
<sequence>MGQEQAKLFKRQPCTLHYKYDDHDLELKFDPKQKIGYQKPLRFQEIIQINPALRDLDQDILIQLQFLHEQTLKSIIFEQLKKCDDLIILYQATKYIVGCTSNECLELINNYNIITRITQEQQKDLDKQILIIIIIHNIVGKLPSIILESQHISWLFRHLNPYNALNVSLILQILADICVNQDKCIENIIEILKDLKEEAKWRFATEPIFKIMEVQQNVYLIRDACTFINALAETHSDDEMCELIKQQIEQYGLTVIYDDIKLKLKNQEYQIAHCSYQHAMQFLHEQKYLPHYSQVDNFYFNNLYDFDPSKPLIFAYGYFDEIFNTDPDYFEIQKNQLQVQLDVYDSLIQPGFNPNKTILERQNPLFVSTITKKGSEEGLVGALKGLWQSRGNETTNQQIILNAIKKSNSLLEIQELLVKLNDESSGVTILSRLIDLLTKKFDQIMADQKKRDQMRKEREDGYKQQITYLQLEIKQKSNQDNQKDFKNLNEKLNQLIEENKRLQDQSSQYIELKNKYSDVSSQLIEAQKVMTKAQQVSELEAKLEEYANEINRLKTTHTQPQLCKIQAPDGGQEPPPNPSENIAQVQTVSQNAPPPPPPPSLQSQVPAPPPPPGAKTNAPPPPPPPPPPPGAKTGAPPPPPPPPPPGAKAGGPPPPPPPPGGKAPPLPNAKPAVPTKPKCQPSVPLKGLSWNILKPDQIGNSVFQGMNENEIKFDVKSLEEKFASKPAKQIQQSIGVSDKKKEVYKITLLSGERTKNIELILGKLKMSNEKIKNALLECDKSVLNLNVIESLLNVVPTDQEKSLYQNPEELDKETLQIADLFYLELCQVPAQGDRIQAIKAEFVGMDMCKECRGKLKQLQKGFEFQKNDEAFKLLIKCTLAIGNYVNGDSARGGAFGFKIDAISKAADIKSVDGKETLLMSIVQECEQIYEKQGKGSFFSNDRMDLLDFMCRLPVSQMTIDINEIKKLQKFVQNAIKSQSKFPNDRVSRLEDFSQQLLLEITDLSQLQSTCEQLYSELCVFYCENPKTLQSDVFFQSIQQVWNNCLKSKQQIEKIYQMKIKEEQRNKLDQQKKLQQPITNQTNMHESLPRRVSALQQLQQSLPSDAVNQLRLMKQNKNENN</sequence>
<accession>A0DEW5</accession>
<dbReference type="PANTHER" id="PTHR45725:SF1">
    <property type="entry name" value="DISHEVELLED ASSOCIATED ACTIVATOR OF MORPHOGENESIS, ISOFORM D"/>
    <property type="match status" value="1"/>
</dbReference>
<dbReference type="OMA" id="QKYLPHY"/>
<protein>
    <recommendedName>
        <fullName evidence="2">FH2 domain-containing protein</fullName>
    </recommendedName>
</protein>
<dbReference type="InParanoid" id="A0DEW5"/>
<dbReference type="Gene3D" id="1.20.58.2220">
    <property type="entry name" value="Formin, FH2 domain"/>
    <property type="match status" value="1"/>
</dbReference>
<dbReference type="STRING" id="5888.A0DEW5"/>
<dbReference type="InterPro" id="IPR042201">
    <property type="entry name" value="FH2_Formin_sf"/>
</dbReference>
<evidence type="ECO:0000259" key="2">
    <source>
        <dbReference type="PROSITE" id="PS51444"/>
    </source>
</evidence>
<dbReference type="PROSITE" id="PS51444">
    <property type="entry name" value="FH2"/>
    <property type="match status" value="1"/>
</dbReference>
<proteinExistence type="predicted"/>
<dbReference type="HOGENOM" id="CLU_280540_0_0_1"/>
<dbReference type="Proteomes" id="UP000000600">
    <property type="component" value="Unassembled WGS sequence"/>
</dbReference>
<dbReference type="EMBL" id="CT868407">
    <property type="protein sequence ID" value="CAK81582.1"/>
    <property type="molecule type" value="Genomic_DNA"/>
</dbReference>
<dbReference type="AlphaFoldDB" id="A0DEW5"/>
<name>A0DEW5_PARTE</name>
<evidence type="ECO:0000313" key="4">
    <source>
        <dbReference type="Proteomes" id="UP000000600"/>
    </source>
</evidence>
<dbReference type="Pfam" id="PF02181">
    <property type="entry name" value="FH2"/>
    <property type="match status" value="1"/>
</dbReference>
<dbReference type="SUPFAM" id="SSF101447">
    <property type="entry name" value="Formin homology 2 domain (FH2 domain)"/>
    <property type="match status" value="1"/>
</dbReference>
<dbReference type="GeneID" id="5034764"/>
<reference evidence="3 4" key="1">
    <citation type="journal article" date="2006" name="Nature">
        <title>Global trends of whole-genome duplications revealed by the ciliate Paramecium tetraurelia.</title>
        <authorList>
            <consortium name="Genoscope"/>
            <person name="Aury J.-M."/>
            <person name="Jaillon O."/>
            <person name="Duret L."/>
            <person name="Noel B."/>
            <person name="Jubin C."/>
            <person name="Porcel B.M."/>
            <person name="Segurens B."/>
            <person name="Daubin V."/>
            <person name="Anthouard V."/>
            <person name="Aiach N."/>
            <person name="Arnaiz O."/>
            <person name="Billaut A."/>
            <person name="Beisson J."/>
            <person name="Blanc I."/>
            <person name="Bouhouche K."/>
            <person name="Camara F."/>
            <person name="Duharcourt S."/>
            <person name="Guigo R."/>
            <person name="Gogendeau D."/>
            <person name="Katinka M."/>
            <person name="Keller A.-M."/>
            <person name="Kissmehl R."/>
            <person name="Klotz C."/>
            <person name="Koll F."/>
            <person name="Le Moue A."/>
            <person name="Lepere C."/>
            <person name="Malinsky S."/>
            <person name="Nowacki M."/>
            <person name="Nowak J.K."/>
            <person name="Plattner H."/>
            <person name="Poulain J."/>
            <person name="Ruiz F."/>
            <person name="Serrano V."/>
            <person name="Zagulski M."/>
            <person name="Dessen P."/>
            <person name="Betermier M."/>
            <person name="Weissenbach J."/>
            <person name="Scarpelli C."/>
            <person name="Schachter V."/>
            <person name="Sperling L."/>
            <person name="Meyer E."/>
            <person name="Cohen J."/>
            <person name="Wincker P."/>
        </authorList>
    </citation>
    <scope>NUCLEOTIDE SEQUENCE [LARGE SCALE GENOMIC DNA]</scope>
    <source>
        <strain evidence="3 4">Stock d4-2</strain>
    </source>
</reference>